<dbReference type="STRING" id="762982.HMPREF9442_03466"/>
<organism evidence="1 2">
    <name type="scientific">Paraprevotella xylaniphila YIT 11841</name>
    <dbReference type="NCBI Taxonomy" id="762982"/>
    <lineage>
        <taxon>Bacteria</taxon>
        <taxon>Pseudomonadati</taxon>
        <taxon>Bacteroidota</taxon>
        <taxon>Bacteroidia</taxon>
        <taxon>Bacteroidales</taxon>
        <taxon>Prevotellaceae</taxon>
        <taxon>Paraprevotella</taxon>
    </lineage>
</organism>
<gene>
    <name evidence="1" type="ORF">HMPREF9442_03466</name>
</gene>
<dbReference type="HOGENOM" id="CLU_3046280_0_0_10"/>
<evidence type="ECO:0000313" key="2">
    <source>
        <dbReference type="Proteomes" id="UP000005546"/>
    </source>
</evidence>
<keyword evidence="2" id="KW-1185">Reference proteome</keyword>
<dbReference type="EMBL" id="AFBR01000098">
    <property type="protein sequence ID" value="EGG49949.1"/>
    <property type="molecule type" value="Genomic_DNA"/>
</dbReference>
<proteinExistence type="predicted"/>
<name>F3QZ20_9BACT</name>
<accession>F3QZ20</accession>
<dbReference type="Proteomes" id="UP000005546">
    <property type="component" value="Unassembled WGS sequence"/>
</dbReference>
<sequence length="54" mass="6331">MNSMQVPRENGMTNIRLKNVMDCDSKSHIFWKHPHNNLSNKKMQRQVGVIKVPL</sequence>
<comment type="caution">
    <text evidence="1">The sequence shown here is derived from an EMBL/GenBank/DDBJ whole genome shotgun (WGS) entry which is preliminary data.</text>
</comment>
<dbReference type="AlphaFoldDB" id="F3QZ20"/>
<reference evidence="1 2" key="1">
    <citation type="submission" date="2011-02" db="EMBL/GenBank/DDBJ databases">
        <authorList>
            <person name="Weinstock G."/>
            <person name="Sodergren E."/>
            <person name="Clifton S."/>
            <person name="Fulton L."/>
            <person name="Fulton B."/>
            <person name="Courtney L."/>
            <person name="Fronick C."/>
            <person name="Harrison M."/>
            <person name="Strong C."/>
            <person name="Farmer C."/>
            <person name="Delahaunty K."/>
            <person name="Markovic C."/>
            <person name="Hall O."/>
            <person name="Minx P."/>
            <person name="Tomlinson C."/>
            <person name="Mitreva M."/>
            <person name="Hou S."/>
            <person name="Chen J."/>
            <person name="Wollam A."/>
            <person name="Pepin K.H."/>
            <person name="Johnson M."/>
            <person name="Bhonagiri V."/>
            <person name="Zhang X."/>
            <person name="Suruliraj S."/>
            <person name="Warren W."/>
            <person name="Chinwalla A."/>
            <person name="Mardis E.R."/>
            <person name="Wilson R.K."/>
        </authorList>
    </citation>
    <scope>NUCLEOTIDE SEQUENCE [LARGE SCALE GENOMIC DNA]</scope>
    <source>
        <strain evidence="1 2">YIT 11841</strain>
    </source>
</reference>
<protein>
    <submittedName>
        <fullName evidence="1">Uncharacterized protein</fullName>
    </submittedName>
</protein>
<evidence type="ECO:0000313" key="1">
    <source>
        <dbReference type="EMBL" id="EGG49949.1"/>
    </source>
</evidence>